<dbReference type="InterPro" id="IPR009875">
    <property type="entry name" value="PilZ_domain"/>
</dbReference>
<protein>
    <recommendedName>
        <fullName evidence="1">PilZ domain-containing protein</fullName>
    </recommendedName>
</protein>
<evidence type="ECO:0000259" key="1">
    <source>
        <dbReference type="Pfam" id="PF07238"/>
    </source>
</evidence>
<name>A0A840YZG9_9SPHN</name>
<comment type="caution">
    <text evidence="2">The sequence shown here is derived from an EMBL/GenBank/DDBJ whole genome shotgun (WGS) entry which is preliminary data.</text>
</comment>
<dbReference type="SUPFAM" id="SSF141371">
    <property type="entry name" value="PilZ domain-like"/>
    <property type="match status" value="1"/>
</dbReference>
<dbReference type="GO" id="GO:0035438">
    <property type="term" value="F:cyclic-di-GMP binding"/>
    <property type="evidence" value="ECO:0007669"/>
    <property type="project" value="InterPro"/>
</dbReference>
<dbReference type="Proteomes" id="UP000554342">
    <property type="component" value="Unassembled WGS sequence"/>
</dbReference>
<gene>
    <name evidence="2" type="ORF">FHR23_001860</name>
</gene>
<feature type="domain" description="PilZ" evidence="1">
    <location>
        <begin position="5"/>
        <end position="79"/>
    </location>
</feature>
<evidence type="ECO:0000313" key="3">
    <source>
        <dbReference type="Proteomes" id="UP000554342"/>
    </source>
</evidence>
<organism evidence="2 3">
    <name type="scientific">Stakelama sediminis</name>
    <dbReference type="NCBI Taxonomy" id="463200"/>
    <lineage>
        <taxon>Bacteria</taxon>
        <taxon>Pseudomonadati</taxon>
        <taxon>Pseudomonadota</taxon>
        <taxon>Alphaproteobacteria</taxon>
        <taxon>Sphingomonadales</taxon>
        <taxon>Sphingomonadaceae</taxon>
        <taxon>Stakelama</taxon>
    </lineage>
</organism>
<sequence>MHESRFSDRFSVSIPVRLSGPSGEVSACMVDVSLGGAGVHCTLGDIRPGDKVKLIVADRGYPAQVAWASMGRLGVKFEQALTHGPLYHLAKALPELAA</sequence>
<reference evidence="2 3" key="1">
    <citation type="submission" date="2020-08" db="EMBL/GenBank/DDBJ databases">
        <title>Genomic Encyclopedia of Type Strains, Phase IV (KMG-IV): sequencing the most valuable type-strain genomes for metagenomic binning, comparative biology and taxonomic classification.</title>
        <authorList>
            <person name="Goeker M."/>
        </authorList>
    </citation>
    <scope>NUCLEOTIDE SEQUENCE [LARGE SCALE GENOMIC DNA]</scope>
    <source>
        <strain evidence="2 3">DSM 27203</strain>
    </source>
</reference>
<dbReference type="EMBL" id="JACIJI010000002">
    <property type="protein sequence ID" value="MBB5718937.1"/>
    <property type="molecule type" value="Genomic_DNA"/>
</dbReference>
<dbReference type="Gene3D" id="2.40.10.220">
    <property type="entry name" value="predicted glycosyltransferase like domains"/>
    <property type="match status" value="1"/>
</dbReference>
<proteinExistence type="predicted"/>
<dbReference type="Pfam" id="PF07238">
    <property type="entry name" value="PilZ"/>
    <property type="match status" value="1"/>
</dbReference>
<accession>A0A840YZG9</accession>
<dbReference type="RefSeq" id="WP_184003088.1">
    <property type="nucleotide sequence ID" value="NZ_BAABIF010000013.1"/>
</dbReference>
<evidence type="ECO:0000313" key="2">
    <source>
        <dbReference type="EMBL" id="MBB5718937.1"/>
    </source>
</evidence>
<keyword evidence="3" id="KW-1185">Reference proteome</keyword>
<dbReference type="AlphaFoldDB" id="A0A840YZG9"/>